<evidence type="ECO:0000259" key="3">
    <source>
        <dbReference type="Pfam" id="PF03061"/>
    </source>
</evidence>
<dbReference type="SUPFAM" id="SSF54637">
    <property type="entry name" value="Thioesterase/thiol ester dehydrase-isomerase"/>
    <property type="match status" value="1"/>
</dbReference>
<evidence type="ECO:0000256" key="2">
    <source>
        <dbReference type="SAM" id="MobiDB-lite"/>
    </source>
</evidence>
<proteinExistence type="predicted"/>
<dbReference type="PANTHER" id="PTHR42856:SF1">
    <property type="entry name" value="ACYL-COENZYME A THIOESTERASE PAAI"/>
    <property type="match status" value="1"/>
</dbReference>
<name>A0ABD5UH86_9EURY</name>
<dbReference type="NCBIfam" id="TIGR00369">
    <property type="entry name" value="unchar_dom_1"/>
    <property type="match status" value="1"/>
</dbReference>
<protein>
    <submittedName>
        <fullName evidence="4">PaaI family thioesterase</fullName>
        <ecNumber evidence="4">3.1.2.-</ecNumber>
    </submittedName>
</protein>
<gene>
    <name evidence="4" type="ORF">ACFQHK_13285</name>
</gene>
<keyword evidence="5" id="KW-1185">Reference proteome</keyword>
<dbReference type="Proteomes" id="UP001596406">
    <property type="component" value="Unassembled WGS sequence"/>
</dbReference>
<evidence type="ECO:0000313" key="5">
    <source>
        <dbReference type="Proteomes" id="UP001596406"/>
    </source>
</evidence>
<evidence type="ECO:0000256" key="1">
    <source>
        <dbReference type="ARBA" id="ARBA00022801"/>
    </source>
</evidence>
<dbReference type="InterPro" id="IPR006683">
    <property type="entry name" value="Thioestr_dom"/>
</dbReference>
<organism evidence="4 5">
    <name type="scientific">Halomarina ordinaria</name>
    <dbReference type="NCBI Taxonomy" id="3033939"/>
    <lineage>
        <taxon>Archaea</taxon>
        <taxon>Methanobacteriati</taxon>
        <taxon>Methanobacteriota</taxon>
        <taxon>Stenosarchaea group</taxon>
        <taxon>Halobacteria</taxon>
        <taxon>Halobacteriales</taxon>
        <taxon>Natronomonadaceae</taxon>
        <taxon>Halomarina</taxon>
    </lineage>
</organism>
<reference evidence="4 5" key="1">
    <citation type="journal article" date="2019" name="Int. J. Syst. Evol. Microbiol.">
        <title>The Global Catalogue of Microorganisms (GCM) 10K type strain sequencing project: providing services to taxonomists for standard genome sequencing and annotation.</title>
        <authorList>
            <consortium name="The Broad Institute Genomics Platform"/>
            <consortium name="The Broad Institute Genome Sequencing Center for Infectious Disease"/>
            <person name="Wu L."/>
            <person name="Ma J."/>
        </authorList>
    </citation>
    <scope>NUCLEOTIDE SEQUENCE [LARGE SCALE GENOMIC DNA]</scope>
    <source>
        <strain evidence="4 5">PSRA2</strain>
    </source>
</reference>
<evidence type="ECO:0000313" key="4">
    <source>
        <dbReference type="EMBL" id="MFC6837481.1"/>
    </source>
</evidence>
<dbReference type="AlphaFoldDB" id="A0ABD5UH86"/>
<dbReference type="InterPro" id="IPR052723">
    <property type="entry name" value="Acyl-CoA_thioesterase_PaaI"/>
</dbReference>
<keyword evidence="1 4" id="KW-0378">Hydrolase</keyword>
<dbReference type="CDD" id="cd03443">
    <property type="entry name" value="PaaI_thioesterase"/>
    <property type="match status" value="1"/>
</dbReference>
<feature type="domain" description="Thioesterase" evidence="3">
    <location>
        <begin position="47"/>
        <end position="118"/>
    </location>
</feature>
<dbReference type="EMBL" id="JBHSXM010000001">
    <property type="protein sequence ID" value="MFC6837481.1"/>
    <property type="molecule type" value="Genomic_DNA"/>
</dbReference>
<feature type="region of interest" description="Disordered" evidence="2">
    <location>
        <begin position="130"/>
        <end position="151"/>
    </location>
</feature>
<dbReference type="InterPro" id="IPR029069">
    <property type="entry name" value="HotDog_dom_sf"/>
</dbReference>
<accession>A0ABD5UH86</accession>
<sequence length="151" mass="15514">MSLVDVFFGSIPFAEHLGIELETVGEGRAVGRVELREHHSSNPEAMVAHGGVAYALADTIAGAAVVDLTGAVTPTIDMRIDYLAPATGECLRAEAAVVRTGGSVATVDVTVTDGADTRIAEARGVYKTGDVTGETPWTAGVEASADDSNVE</sequence>
<dbReference type="RefSeq" id="WP_304449146.1">
    <property type="nucleotide sequence ID" value="NZ_JARRAH010000001.1"/>
</dbReference>
<dbReference type="PANTHER" id="PTHR42856">
    <property type="entry name" value="ACYL-COENZYME A THIOESTERASE PAAI"/>
    <property type="match status" value="1"/>
</dbReference>
<dbReference type="EC" id="3.1.2.-" evidence="4"/>
<dbReference type="Pfam" id="PF03061">
    <property type="entry name" value="4HBT"/>
    <property type="match status" value="1"/>
</dbReference>
<dbReference type="Gene3D" id="3.10.129.10">
    <property type="entry name" value="Hotdog Thioesterase"/>
    <property type="match status" value="1"/>
</dbReference>
<dbReference type="GO" id="GO:0016787">
    <property type="term" value="F:hydrolase activity"/>
    <property type="evidence" value="ECO:0007669"/>
    <property type="project" value="UniProtKB-KW"/>
</dbReference>
<comment type="caution">
    <text evidence="4">The sequence shown here is derived from an EMBL/GenBank/DDBJ whole genome shotgun (WGS) entry which is preliminary data.</text>
</comment>
<dbReference type="InterPro" id="IPR003736">
    <property type="entry name" value="PAAI_dom"/>
</dbReference>